<evidence type="ECO:0000256" key="2">
    <source>
        <dbReference type="SAM" id="Phobius"/>
    </source>
</evidence>
<keyword evidence="2" id="KW-1133">Transmembrane helix</keyword>
<protein>
    <submittedName>
        <fullName evidence="3">Uncharacterized protein</fullName>
    </submittedName>
</protein>
<reference evidence="3" key="1">
    <citation type="journal article" date="2020" name="Stud. Mycol.">
        <title>101 Dothideomycetes genomes: a test case for predicting lifestyles and emergence of pathogens.</title>
        <authorList>
            <person name="Haridas S."/>
            <person name="Albert R."/>
            <person name="Binder M."/>
            <person name="Bloem J."/>
            <person name="Labutti K."/>
            <person name="Salamov A."/>
            <person name="Andreopoulos B."/>
            <person name="Baker S."/>
            <person name="Barry K."/>
            <person name="Bills G."/>
            <person name="Bluhm B."/>
            <person name="Cannon C."/>
            <person name="Castanera R."/>
            <person name="Culley D."/>
            <person name="Daum C."/>
            <person name="Ezra D."/>
            <person name="Gonzalez J."/>
            <person name="Henrissat B."/>
            <person name="Kuo A."/>
            <person name="Liang C."/>
            <person name="Lipzen A."/>
            <person name="Lutzoni F."/>
            <person name="Magnuson J."/>
            <person name="Mondo S."/>
            <person name="Nolan M."/>
            <person name="Ohm R."/>
            <person name="Pangilinan J."/>
            <person name="Park H.-J."/>
            <person name="Ramirez L."/>
            <person name="Alfaro M."/>
            <person name="Sun H."/>
            <person name="Tritt A."/>
            <person name="Yoshinaga Y."/>
            <person name="Zwiers L.-H."/>
            <person name="Turgeon B."/>
            <person name="Goodwin S."/>
            <person name="Spatafora J."/>
            <person name="Crous P."/>
            <person name="Grigoriev I."/>
        </authorList>
    </citation>
    <scope>NUCLEOTIDE SEQUENCE</scope>
    <source>
        <strain evidence="3">CBS 110217</strain>
    </source>
</reference>
<organism evidence="3 4">
    <name type="scientific">Setomelanomma holmii</name>
    <dbReference type="NCBI Taxonomy" id="210430"/>
    <lineage>
        <taxon>Eukaryota</taxon>
        <taxon>Fungi</taxon>
        <taxon>Dikarya</taxon>
        <taxon>Ascomycota</taxon>
        <taxon>Pezizomycotina</taxon>
        <taxon>Dothideomycetes</taxon>
        <taxon>Pleosporomycetidae</taxon>
        <taxon>Pleosporales</taxon>
        <taxon>Pleosporineae</taxon>
        <taxon>Phaeosphaeriaceae</taxon>
        <taxon>Setomelanomma</taxon>
    </lineage>
</organism>
<feature type="compositionally biased region" description="Basic and acidic residues" evidence="1">
    <location>
        <begin position="183"/>
        <end position="192"/>
    </location>
</feature>
<dbReference type="Proteomes" id="UP000799777">
    <property type="component" value="Unassembled WGS sequence"/>
</dbReference>
<comment type="caution">
    <text evidence="3">The sequence shown here is derived from an EMBL/GenBank/DDBJ whole genome shotgun (WGS) entry which is preliminary data.</text>
</comment>
<keyword evidence="2" id="KW-0812">Transmembrane</keyword>
<name>A0A9P4LQY7_9PLEO</name>
<evidence type="ECO:0000256" key="1">
    <source>
        <dbReference type="SAM" id="MobiDB-lite"/>
    </source>
</evidence>
<feature type="region of interest" description="Disordered" evidence="1">
    <location>
        <begin position="78"/>
        <end position="205"/>
    </location>
</feature>
<proteinExistence type="predicted"/>
<gene>
    <name evidence="3" type="ORF">EK21DRAFT_108848</name>
</gene>
<dbReference type="EMBL" id="ML978165">
    <property type="protein sequence ID" value="KAF2033720.1"/>
    <property type="molecule type" value="Genomic_DNA"/>
</dbReference>
<dbReference type="AlphaFoldDB" id="A0A9P4LQY7"/>
<evidence type="ECO:0000313" key="3">
    <source>
        <dbReference type="EMBL" id="KAF2033720.1"/>
    </source>
</evidence>
<accession>A0A9P4LQY7</accession>
<sequence>MLAYISLFAFLIDPTFWSRIGFLISYIATSFLVLEVLRLIYTDVNKREVEKFLETYSKQRTGSPRRHDAVLRKINIDELEHPVTPPRRTRAAATPESEKTLVNERRRRATSSASPPPSRPTQSSAHTQQPATTPVRKLRKRSDTLNSSSSGETRRPLRRHREASPASEAGSKASLRHGSPRPRSREEKERKAGLGLGKLMRGVKV</sequence>
<feature type="transmembrane region" description="Helical" evidence="2">
    <location>
        <begin position="20"/>
        <end position="41"/>
    </location>
</feature>
<evidence type="ECO:0000313" key="4">
    <source>
        <dbReference type="Proteomes" id="UP000799777"/>
    </source>
</evidence>
<keyword evidence="4" id="KW-1185">Reference proteome</keyword>
<keyword evidence="2" id="KW-0472">Membrane</keyword>
<dbReference type="OrthoDB" id="3782026at2759"/>